<dbReference type="AlphaFoldDB" id="A0A5M1DWW6"/>
<reference evidence="2" key="1">
    <citation type="submission" date="2019-08" db="EMBL/GenBank/DDBJ databases">
        <authorList>
            <consortium name="GenomeTrakr network: Whole genome sequencing for foodborne pathogen traceback"/>
        </authorList>
    </citation>
    <scope>NUCLEOTIDE SEQUENCE</scope>
    <source>
        <strain evidence="2">TTU_623</strain>
    </source>
</reference>
<organism evidence="2">
    <name type="scientific">Campylobacter upsaliensis</name>
    <dbReference type="NCBI Taxonomy" id="28080"/>
    <lineage>
        <taxon>Bacteria</taxon>
        <taxon>Pseudomonadati</taxon>
        <taxon>Campylobacterota</taxon>
        <taxon>Epsilonproteobacteria</taxon>
        <taxon>Campylobacterales</taxon>
        <taxon>Campylobacteraceae</taxon>
        <taxon>Campylobacter</taxon>
    </lineage>
</organism>
<name>A0A5M1DWW6_CAMUP</name>
<feature type="signal peptide" evidence="1">
    <location>
        <begin position="1"/>
        <end position="27"/>
    </location>
</feature>
<gene>
    <name evidence="2" type="ORF">FSE91_08795</name>
</gene>
<accession>A0A5M1DWW6</accession>
<feature type="non-terminal residue" evidence="2">
    <location>
        <position position="72"/>
    </location>
</feature>
<protein>
    <submittedName>
        <fullName evidence="2">Isoaspartyl peptidase/L-asparaginase</fullName>
    </submittedName>
</protein>
<sequence length="72" mass="7619">MNLVKGGKKALLVMASLAFLSSVNLYAKDFKPVIVIHGGTSGLGLTKEEFAKREVVMKESLKAGQKILEAGG</sequence>
<comment type="caution">
    <text evidence="2">The sequence shown here is derived from an EMBL/GenBank/DDBJ whole genome shotgun (WGS) entry which is preliminary data.</text>
</comment>
<dbReference type="EMBL" id="AAJCUB010000078">
    <property type="protein sequence ID" value="ECK6930881.1"/>
    <property type="molecule type" value="Genomic_DNA"/>
</dbReference>
<evidence type="ECO:0000313" key="2">
    <source>
        <dbReference type="EMBL" id="ECK6930881.1"/>
    </source>
</evidence>
<keyword evidence="1" id="KW-0732">Signal</keyword>
<proteinExistence type="predicted"/>
<feature type="chain" id="PRO_5024374505" evidence="1">
    <location>
        <begin position="28"/>
        <end position="72"/>
    </location>
</feature>
<evidence type="ECO:0000256" key="1">
    <source>
        <dbReference type="SAM" id="SignalP"/>
    </source>
</evidence>